<proteinExistence type="predicted"/>
<evidence type="ECO:0000256" key="2">
    <source>
        <dbReference type="SAM" id="SignalP"/>
    </source>
</evidence>
<protein>
    <recommendedName>
        <fullName evidence="3">Pectinesterase inhibitor domain-containing protein</fullName>
    </recommendedName>
</protein>
<dbReference type="InterPro" id="IPR006501">
    <property type="entry name" value="Pectinesterase_inhib_dom"/>
</dbReference>
<dbReference type="SMART" id="SM00856">
    <property type="entry name" value="PMEI"/>
    <property type="match status" value="1"/>
</dbReference>
<keyword evidence="1 2" id="KW-0732">Signal</keyword>
<evidence type="ECO:0000259" key="3">
    <source>
        <dbReference type="SMART" id="SM00856"/>
    </source>
</evidence>
<reference evidence="4" key="2">
    <citation type="submission" date="2020-08" db="EMBL/GenBank/DDBJ databases">
        <title>Plant Genome Project.</title>
        <authorList>
            <person name="Zhang R.-G."/>
        </authorList>
    </citation>
    <scope>NUCLEOTIDE SEQUENCE</scope>
    <source>
        <strain evidence="4">Huo1</strain>
        <tissue evidence="4">Leaf</tissue>
    </source>
</reference>
<feature type="chain" id="PRO_5036482083" description="Pectinesterase inhibitor domain-containing protein" evidence="2">
    <location>
        <begin position="29"/>
        <end position="183"/>
    </location>
</feature>
<sequence length="183" mass="20302">MKTSHLLLPKNLILVFLCLLYSIPTTSCSAHSASIYVTNSCKTTLYPRLCNKALSKHAGKIKGSPKLLAMTALIATYNATQTTSKVLRELRRATECVEVVGDAVFELHQSIKRLDQSRKGSRQFFGQMDDVQTWVSAALTDDDTCMDDFKAVGRRQVLARGFVYTVARLTSISLTFINNYAAL</sequence>
<dbReference type="AlphaFoldDB" id="A0A8X9A6R1"/>
<dbReference type="OrthoDB" id="1430376at2759"/>
<feature type="domain" description="Pectinesterase inhibitor" evidence="3">
    <location>
        <begin position="32"/>
        <end position="176"/>
    </location>
</feature>
<dbReference type="InterPro" id="IPR051955">
    <property type="entry name" value="PME_Inhibitor"/>
</dbReference>
<feature type="signal peptide" evidence="2">
    <location>
        <begin position="1"/>
        <end position="28"/>
    </location>
</feature>
<reference evidence="4" key="1">
    <citation type="submission" date="2018-01" db="EMBL/GenBank/DDBJ databases">
        <authorList>
            <person name="Mao J.F."/>
        </authorList>
    </citation>
    <scope>NUCLEOTIDE SEQUENCE</scope>
    <source>
        <strain evidence="4">Huo1</strain>
        <tissue evidence="4">Leaf</tissue>
    </source>
</reference>
<dbReference type="PANTHER" id="PTHR31080">
    <property type="entry name" value="PECTINESTERASE INHIBITOR-LIKE"/>
    <property type="match status" value="1"/>
</dbReference>
<dbReference type="InterPro" id="IPR035513">
    <property type="entry name" value="Invertase/methylesterase_inhib"/>
</dbReference>
<dbReference type="Pfam" id="PF04043">
    <property type="entry name" value="PMEI"/>
    <property type="match status" value="1"/>
</dbReference>
<evidence type="ECO:0000256" key="1">
    <source>
        <dbReference type="ARBA" id="ARBA00022729"/>
    </source>
</evidence>
<accession>A0A8X9A6R1</accession>
<dbReference type="Gene3D" id="1.20.140.40">
    <property type="entry name" value="Invertase/pectin methylesterase inhibitor family protein"/>
    <property type="match status" value="1"/>
</dbReference>
<dbReference type="NCBIfam" id="TIGR01614">
    <property type="entry name" value="PME_inhib"/>
    <property type="match status" value="1"/>
</dbReference>
<comment type="caution">
    <text evidence="4">The sequence shown here is derived from an EMBL/GenBank/DDBJ whole genome shotgun (WGS) entry which is preliminary data.</text>
</comment>
<dbReference type="PANTHER" id="PTHR31080:SF117">
    <property type="entry name" value="PLANT INVERTASE_PECTIN METHYLESTERASE INHIBITOR SUPERFAMILY PROTEIN"/>
    <property type="match status" value="1"/>
</dbReference>
<dbReference type="GO" id="GO:0004857">
    <property type="term" value="F:enzyme inhibitor activity"/>
    <property type="evidence" value="ECO:0007669"/>
    <property type="project" value="InterPro"/>
</dbReference>
<dbReference type="Proteomes" id="UP000298416">
    <property type="component" value="Unassembled WGS sequence"/>
</dbReference>
<name>A0A8X9A6R1_SALSN</name>
<dbReference type="SUPFAM" id="SSF101148">
    <property type="entry name" value="Plant invertase/pectin methylesterase inhibitor"/>
    <property type="match status" value="1"/>
</dbReference>
<dbReference type="CDD" id="cd15798">
    <property type="entry name" value="PMEI-like_3"/>
    <property type="match status" value="1"/>
</dbReference>
<evidence type="ECO:0000313" key="4">
    <source>
        <dbReference type="EMBL" id="KAG6431807.1"/>
    </source>
</evidence>
<dbReference type="EMBL" id="PNBA02000003">
    <property type="protein sequence ID" value="KAG6431807.1"/>
    <property type="molecule type" value="Genomic_DNA"/>
</dbReference>
<gene>
    <name evidence="4" type="ORF">SASPL_109892</name>
</gene>
<keyword evidence="5" id="KW-1185">Reference proteome</keyword>
<organism evidence="4">
    <name type="scientific">Salvia splendens</name>
    <name type="common">Scarlet sage</name>
    <dbReference type="NCBI Taxonomy" id="180675"/>
    <lineage>
        <taxon>Eukaryota</taxon>
        <taxon>Viridiplantae</taxon>
        <taxon>Streptophyta</taxon>
        <taxon>Embryophyta</taxon>
        <taxon>Tracheophyta</taxon>
        <taxon>Spermatophyta</taxon>
        <taxon>Magnoliopsida</taxon>
        <taxon>eudicotyledons</taxon>
        <taxon>Gunneridae</taxon>
        <taxon>Pentapetalae</taxon>
        <taxon>asterids</taxon>
        <taxon>lamiids</taxon>
        <taxon>Lamiales</taxon>
        <taxon>Lamiaceae</taxon>
        <taxon>Nepetoideae</taxon>
        <taxon>Mentheae</taxon>
        <taxon>Salviinae</taxon>
        <taxon>Salvia</taxon>
        <taxon>Salvia subgen. Calosphace</taxon>
        <taxon>core Calosphace</taxon>
    </lineage>
</organism>
<evidence type="ECO:0000313" key="5">
    <source>
        <dbReference type="Proteomes" id="UP000298416"/>
    </source>
</evidence>